<accession>A0AAV6ZPG2</accession>
<sequence>MELVDLIPGRKALLVILLSRFLGFLLSVIEITHQISCVSDDQNISCMLTTSTYRHSSQGLCIRSPAQPDVLLCLQPSWWSHGSVVRISAALTSFLFWCL</sequence>
<gene>
    <name evidence="1" type="ORF">GDO81_025385</name>
</gene>
<protein>
    <submittedName>
        <fullName evidence="1">Uncharacterized protein</fullName>
    </submittedName>
</protein>
<dbReference type="Proteomes" id="UP000824782">
    <property type="component" value="Unassembled WGS sequence"/>
</dbReference>
<name>A0AAV6ZPG2_ENGPU</name>
<organism evidence="1 2">
    <name type="scientific">Engystomops pustulosus</name>
    <name type="common">Tungara frog</name>
    <name type="synonym">Physalaemus pustulosus</name>
    <dbReference type="NCBI Taxonomy" id="76066"/>
    <lineage>
        <taxon>Eukaryota</taxon>
        <taxon>Metazoa</taxon>
        <taxon>Chordata</taxon>
        <taxon>Craniata</taxon>
        <taxon>Vertebrata</taxon>
        <taxon>Euteleostomi</taxon>
        <taxon>Amphibia</taxon>
        <taxon>Batrachia</taxon>
        <taxon>Anura</taxon>
        <taxon>Neobatrachia</taxon>
        <taxon>Hyloidea</taxon>
        <taxon>Leptodactylidae</taxon>
        <taxon>Leiuperinae</taxon>
        <taxon>Engystomops</taxon>
    </lineage>
</organism>
<evidence type="ECO:0000313" key="1">
    <source>
        <dbReference type="EMBL" id="KAG8550931.1"/>
    </source>
</evidence>
<proteinExistence type="predicted"/>
<dbReference type="EMBL" id="WNYA01000015">
    <property type="protein sequence ID" value="KAG8550931.1"/>
    <property type="molecule type" value="Genomic_DNA"/>
</dbReference>
<reference evidence="1" key="1">
    <citation type="thesis" date="2020" institute="ProQuest LLC" country="789 East Eisenhower Parkway, Ann Arbor, MI, USA">
        <title>Comparative Genomics and Chromosome Evolution.</title>
        <authorList>
            <person name="Mudd A.B."/>
        </authorList>
    </citation>
    <scope>NUCLEOTIDE SEQUENCE</scope>
    <source>
        <strain evidence="1">237g6f4</strain>
        <tissue evidence="1">Blood</tissue>
    </source>
</reference>
<dbReference type="AlphaFoldDB" id="A0AAV6ZPG2"/>
<comment type="caution">
    <text evidence="1">The sequence shown here is derived from an EMBL/GenBank/DDBJ whole genome shotgun (WGS) entry which is preliminary data.</text>
</comment>
<keyword evidence="2" id="KW-1185">Reference proteome</keyword>
<evidence type="ECO:0000313" key="2">
    <source>
        <dbReference type="Proteomes" id="UP000824782"/>
    </source>
</evidence>